<dbReference type="OrthoDB" id="8086074at2"/>
<dbReference type="RefSeq" id="WP_114646319.1">
    <property type="nucleotide sequence ID" value="NZ_QQNH01000016.1"/>
</dbReference>
<evidence type="ECO:0000313" key="3">
    <source>
        <dbReference type="Proteomes" id="UP000253759"/>
    </source>
</evidence>
<feature type="compositionally biased region" description="Basic and acidic residues" evidence="1">
    <location>
        <begin position="45"/>
        <end position="55"/>
    </location>
</feature>
<organism evidence="2 3">
    <name type="scientific">Pelagibacterium lacus</name>
    <dbReference type="NCBI Taxonomy" id="2282655"/>
    <lineage>
        <taxon>Bacteria</taxon>
        <taxon>Pseudomonadati</taxon>
        <taxon>Pseudomonadota</taxon>
        <taxon>Alphaproteobacteria</taxon>
        <taxon>Hyphomicrobiales</taxon>
        <taxon>Devosiaceae</taxon>
        <taxon>Pelagibacterium</taxon>
    </lineage>
</organism>
<evidence type="ECO:0000313" key="2">
    <source>
        <dbReference type="EMBL" id="RDE08481.1"/>
    </source>
</evidence>
<protein>
    <submittedName>
        <fullName evidence="2">Uncharacterized protein</fullName>
    </submittedName>
</protein>
<sequence>MYPYMDEREVVCPVCHTVNIFAVDHLPADALVCCSRCGEPVGRWSETHERPREDLALGPHAGS</sequence>
<dbReference type="AlphaFoldDB" id="A0A369W8U3"/>
<evidence type="ECO:0000256" key="1">
    <source>
        <dbReference type="SAM" id="MobiDB-lite"/>
    </source>
</evidence>
<proteinExistence type="predicted"/>
<feature type="region of interest" description="Disordered" evidence="1">
    <location>
        <begin position="42"/>
        <end position="63"/>
    </location>
</feature>
<name>A0A369W8U3_9HYPH</name>
<gene>
    <name evidence="2" type="ORF">DVH29_11465</name>
</gene>
<dbReference type="Proteomes" id="UP000253759">
    <property type="component" value="Unassembled WGS sequence"/>
</dbReference>
<comment type="caution">
    <text evidence="2">The sequence shown here is derived from an EMBL/GenBank/DDBJ whole genome shotgun (WGS) entry which is preliminary data.</text>
</comment>
<reference evidence="3" key="1">
    <citation type="submission" date="2018-07" db="EMBL/GenBank/DDBJ databases">
        <authorList>
            <person name="Liu B.-T."/>
            <person name="Du Z."/>
        </authorList>
    </citation>
    <scope>NUCLEOTIDE SEQUENCE [LARGE SCALE GENOMIC DNA]</scope>
    <source>
        <strain evidence="3">XYN52</strain>
    </source>
</reference>
<accession>A0A369W8U3</accession>
<keyword evidence="3" id="KW-1185">Reference proteome</keyword>
<dbReference type="EMBL" id="QQNH01000016">
    <property type="protein sequence ID" value="RDE08481.1"/>
    <property type="molecule type" value="Genomic_DNA"/>
</dbReference>